<organism evidence="2 3">
    <name type="scientific">Pristionchus fissidentatus</name>
    <dbReference type="NCBI Taxonomy" id="1538716"/>
    <lineage>
        <taxon>Eukaryota</taxon>
        <taxon>Metazoa</taxon>
        <taxon>Ecdysozoa</taxon>
        <taxon>Nematoda</taxon>
        <taxon>Chromadorea</taxon>
        <taxon>Rhabditida</taxon>
        <taxon>Rhabditina</taxon>
        <taxon>Diplogasteromorpha</taxon>
        <taxon>Diplogasteroidea</taxon>
        <taxon>Neodiplogasteridae</taxon>
        <taxon>Pristionchus</taxon>
    </lineage>
</organism>
<keyword evidence="3" id="KW-1185">Reference proteome</keyword>
<name>A0AAV5VVY4_9BILA</name>
<feature type="non-terminal residue" evidence="2">
    <location>
        <position position="1"/>
    </location>
</feature>
<dbReference type="AlphaFoldDB" id="A0AAV5VVY4"/>
<dbReference type="Proteomes" id="UP001432322">
    <property type="component" value="Unassembled WGS sequence"/>
</dbReference>
<feature type="compositionally biased region" description="Basic and acidic residues" evidence="1">
    <location>
        <begin position="103"/>
        <end position="146"/>
    </location>
</feature>
<feature type="region of interest" description="Disordered" evidence="1">
    <location>
        <begin position="88"/>
        <end position="146"/>
    </location>
</feature>
<protein>
    <submittedName>
        <fullName evidence="2">Uncharacterized protein</fullName>
    </submittedName>
</protein>
<proteinExistence type="predicted"/>
<comment type="caution">
    <text evidence="2">The sequence shown here is derived from an EMBL/GenBank/DDBJ whole genome shotgun (WGS) entry which is preliminary data.</text>
</comment>
<gene>
    <name evidence="2" type="ORF">PFISCL1PPCAC_13404</name>
</gene>
<evidence type="ECO:0000256" key="1">
    <source>
        <dbReference type="SAM" id="MobiDB-lite"/>
    </source>
</evidence>
<evidence type="ECO:0000313" key="3">
    <source>
        <dbReference type="Proteomes" id="UP001432322"/>
    </source>
</evidence>
<accession>A0AAV5VVY4</accession>
<sequence>SYYRRATLLFQSDDSYSGPISRRYLVVRQAGGLRCVPGEHRSAVVHQKADSRLQPRYCLQERRWRQVERRPSSEPWLTVCVRAGRGISSQGIRRGGPQDNDCDGWRCARRDSQESERSRRTDRDHAIHGGERPTRAGNEARKRDVHSMVQEEGVNFLQSLPSNAF</sequence>
<feature type="non-terminal residue" evidence="2">
    <location>
        <position position="165"/>
    </location>
</feature>
<evidence type="ECO:0000313" key="2">
    <source>
        <dbReference type="EMBL" id="GMT22107.1"/>
    </source>
</evidence>
<dbReference type="EMBL" id="BTSY01000004">
    <property type="protein sequence ID" value="GMT22107.1"/>
    <property type="molecule type" value="Genomic_DNA"/>
</dbReference>
<reference evidence="2" key="1">
    <citation type="submission" date="2023-10" db="EMBL/GenBank/DDBJ databases">
        <title>Genome assembly of Pristionchus species.</title>
        <authorList>
            <person name="Yoshida K."/>
            <person name="Sommer R.J."/>
        </authorList>
    </citation>
    <scope>NUCLEOTIDE SEQUENCE</scope>
    <source>
        <strain evidence="2">RS5133</strain>
    </source>
</reference>